<accession>A0A179CDD8</accession>
<dbReference type="RefSeq" id="WP_064208348.1">
    <property type="nucleotide sequence ID" value="NZ_LVKC01000011.1"/>
</dbReference>
<sequence>MDTYHLSKRLAKAAAYVPQGARLADIGSDHAYLPANLAINHIIDYGVAGEVVKGPYENAVHEIQREHLEGKIFPRFADGLKAIEDDDQIDTITICGMGGTLIRNILEKDKSKLQNHPLLILQPNVGSNVLRQWLQANHYQITHEDILEEDDHIYEIIVAKYANQPMQLSSEDLFFGPILRKHQNNAFLKKWEKEIEKNEKAINQMQKATNPPTQRLAQLKTENELIRGVLANGKS</sequence>
<evidence type="ECO:0000313" key="1">
    <source>
        <dbReference type="EMBL" id="OAQ09040.1"/>
    </source>
</evidence>
<dbReference type="Gene3D" id="3.40.50.150">
    <property type="entry name" value="Vaccinia Virus protein VP39"/>
    <property type="match status" value="1"/>
</dbReference>
<dbReference type="PANTHER" id="PTHR38451:SF1">
    <property type="entry name" value="TRNA (ADENINE(22)-N(1))-METHYLTRANSFERASE"/>
    <property type="match status" value="1"/>
</dbReference>
<dbReference type="GO" id="GO:0032259">
    <property type="term" value="P:methylation"/>
    <property type="evidence" value="ECO:0007669"/>
    <property type="project" value="UniProtKB-KW"/>
</dbReference>
<reference evidence="2" key="1">
    <citation type="submission" date="2016-03" db="EMBL/GenBank/DDBJ databases">
        <authorList>
            <person name="Johnson T.J."/>
            <person name="Youmans B."/>
            <person name="Case K."/>
            <person name="Noll S."/>
        </authorList>
    </citation>
    <scope>NUCLEOTIDE SEQUENCE [LARGE SCALE GENOMIC DNA]</scope>
    <source>
        <strain evidence="2">UMNLAv8</strain>
    </source>
</reference>
<dbReference type="InterPro" id="IPR029063">
    <property type="entry name" value="SAM-dependent_MTases_sf"/>
</dbReference>
<name>A0A179CDD8_9LACO</name>
<keyword evidence="1" id="KW-0489">Methyltransferase</keyword>
<dbReference type="OrthoDB" id="5881184at2"/>
<dbReference type="Gene3D" id="1.10.287.1890">
    <property type="match status" value="1"/>
</dbReference>
<dbReference type="EMBL" id="LVKI01000003">
    <property type="protein sequence ID" value="OAQ09040.1"/>
    <property type="molecule type" value="Genomic_DNA"/>
</dbReference>
<dbReference type="PANTHER" id="PTHR38451">
    <property type="entry name" value="TRNA (ADENINE(22)-N(1))-METHYLTRANSFERASE"/>
    <property type="match status" value="1"/>
</dbReference>
<evidence type="ECO:0000313" key="2">
    <source>
        <dbReference type="Proteomes" id="UP000078520"/>
    </source>
</evidence>
<dbReference type="GO" id="GO:0160105">
    <property type="term" value="F:tRNA (adenine(22)-N1)-methyltransferase activity"/>
    <property type="evidence" value="ECO:0007669"/>
    <property type="project" value="InterPro"/>
</dbReference>
<dbReference type="Proteomes" id="UP000078520">
    <property type="component" value="Unassembled WGS sequence"/>
</dbReference>
<dbReference type="PIRSF" id="PIRSF018637">
    <property type="entry name" value="TrmK"/>
    <property type="match status" value="1"/>
</dbReference>
<proteinExistence type="predicted"/>
<protein>
    <submittedName>
        <fullName evidence="1">SAM-dependent methyltransferase</fullName>
    </submittedName>
</protein>
<comment type="caution">
    <text evidence="1">The sequence shown here is derived from an EMBL/GenBank/DDBJ whole genome shotgun (WGS) entry which is preliminary data.</text>
</comment>
<keyword evidence="1" id="KW-0808">Transferase</keyword>
<dbReference type="InterPro" id="IPR006901">
    <property type="entry name" value="TrmK"/>
</dbReference>
<organism evidence="1 2">
    <name type="scientific">Ligilactobacillus aviarius</name>
    <dbReference type="NCBI Taxonomy" id="1606"/>
    <lineage>
        <taxon>Bacteria</taxon>
        <taxon>Bacillati</taxon>
        <taxon>Bacillota</taxon>
        <taxon>Bacilli</taxon>
        <taxon>Lactobacillales</taxon>
        <taxon>Lactobacillaceae</taxon>
        <taxon>Ligilactobacillus</taxon>
    </lineage>
</organism>
<dbReference type="SUPFAM" id="SSF53335">
    <property type="entry name" value="S-adenosyl-L-methionine-dependent methyltransferases"/>
    <property type="match status" value="1"/>
</dbReference>
<gene>
    <name evidence="1" type="ORF">A3O14_01760</name>
</gene>
<dbReference type="Pfam" id="PF04816">
    <property type="entry name" value="TrmK"/>
    <property type="match status" value="1"/>
</dbReference>
<dbReference type="AlphaFoldDB" id="A0A179CDD8"/>